<proteinExistence type="predicted"/>
<accession>A0A6L9S8Q8</accession>
<keyword evidence="7" id="KW-1185">Reference proteome</keyword>
<protein>
    <submittedName>
        <fullName evidence="6">TetR/AcrR family transcriptional regulator</fullName>
    </submittedName>
</protein>
<dbReference type="RefSeq" id="WP_163736272.1">
    <property type="nucleotide sequence ID" value="NZ_JAAGOA010000005.1"/>
</dbReference>
<dbReference type="PANTHER" id="PTHR30055">
    <property type="entry name" value="HTH-TYPE TRANSCRIPTIONAL REGULATOR RUTR"/>
    <property type="match status" value="1"/>
</dbReference>
<keyword evidence="1" id="KW-0805">Transcription regulation</keyword>
<sequence length="195" mass="21457">MVAEAKDVAPDTAARIRSVALDLFGRQGYEKTSLRQIAEELGITKAAVYYHYRSKVDILDDLLRPLADDEEMVLAEARSGLKSIEGRCRLVESYLDLLLKYRDVAVYVMSDIVGASNSSMVTTLQRHDRELVTLLAESDLSLSERVRVLSAIGAMTTILTMSDLPVDELRPLVLEAARDTLGLTKGDPDLGTSDP</sequence>
<evidence type="ECO:0000259" key="5">
    <source>
        <dbReference type="PROSITE" id="PS50977"/>
    </source>
</evidence>
<dbReference type="InterPro" id="IPR009057">
    <property type="entry name" value="Homeodomain-like_sf"/>
</dbReference>
<dbReference type="SUPFAM" id="SSF46689">
    <property type="entry name" value="Homeodomain-like"/>
    <property type="match status" value="1"/>
</dbReference>
<dbReference type="AlphaFoldDB" id="A0A6L9S8Q8"/>
<keyword evidence="3" id="KW-0804">Transcription</keyword>
<comment type="caution">
    <text evidence="6">The sequence shown here is derived from an EMBL/GenBank/DDBJ whole genome shotgun (WGS) entry which is preliminary data.</text>
</comment>
<keyword evidence="2 4" id="KW-0238">DNA-binding</keyword>
<dbReference type="PRINTS" id="PR00455">
    <property type="entry name" value="HTHTETR"/>
</dbReference>
<dbReference type="Proteomes" id="UP000475214">
    <property type="component" value="Unassembled WGS sequence"/>
</dbReference>
<feature type="DNA-binding region" description="H-T-H motif" evidence="4">
    <location>
        <begin position="33"/>
        <end position="52"/>
    </location>
</feature>
<evidence type="ECO:0000256" key="2">
    <source>
        <dbReference type="ARBA" id="ARBA00023125"/>
    </source>
</evidence>
<evidence type="ECO:0000313" key="6">
    <source>
        <dbReference type="EMBL" id="NEE00350.1"/>
    </source>
</evidence>
<evidence type="ECO:0000313" key="7">
    <source>
        <dbReference type="Proteomes" id="UP000475214"/>
    </source>
</evidence>
<name>A0A6L9S8Q8_9ACTN</name>
<reference evidence="6 7" key="1">
    <citation type="submission" date="2020-02" db="EMBL/GenBank/DDBJ databases">
        <authorList>
            <person name="Li X.-J."/>
            <person name="Han X.-M."/>
        </authorList>
    </citation>
    <scope>NUCLEOTIDE SEQUENCE [LARGE SCALE GENOMIC DNA]</scope>
    <source>
        <strain evidence="6 7">CCTCC AB 2017055</strain>
    </source>
</reference>
<dbReference type="GO" id="GO:0003700">
    <property type="term" value="F:DNA-binding transcription factor activity"/>
    <property type="evidence" value="ECO:0007669"/>
    <property type="project" value="TreeGrafter"/>
</dbReference>
<dbReference type="EMBL" id="JAAGOA010000005">
    <property type="protein sequence ID" value="NEE00350.1"/>
    <property type="molecule type" value="Genomic_DNA"/>
</dbReference>
<dbReference type="Gene3D" id="1.10.357.10">
    <property type="entry name" value="Tetracycline Repressor, domain 2"/>
    <property type="match status" value="1"/>
</dbReference>
<organism evidence="6 7">
    <name type="scientific">Phytoactinopolyspora halotolerans</name>
    <dbReference type="NCBI Taxonomy" id="1981512"/>
    <lineage>
        <taxon>Bacteria</taxon>
        <taxon>Bacillati</taxon>
        <taxon>Actinomycetota</taxon>
        <taxon>Actinomycetes</taxon>
        <taxon>Jiangellales</taxon>
        <taxon>Jiangellaceae</taxon>
        <taxon>Phytoactinopolyspora</taxon>
    </lineage>
</organism>
<dbReference type="InterPro" id="IPR001647">
    <property type="entry name" value="HTH_TetR"/>
</dbReference>
<evidence type="ECO:0000256" key="4">
    <source>
        <dbReference type="PROSITE-ProRule" id="PRU00335"/>
    </source>
</evidence>
<dbReference type="PROSITE" id="PS50977">
    <property type="entry name" value="HTH_TETR_2"/>
    <property type="match status" value="1"/>
</dbReference>
<dbReference type="InterPro" id="IPR050109">
    <property type="entry name" value="HTH-type_TetR-like_transc_reg"/>
</dbReference>
<gene>
    <name evidence="6" type="ORF">G1H10_09230</name>
</gene>
<evidence type="ECO:0000256" key="1">
    <source>
        <dbReference type="ARBA" id="ARBA00023015"/>
    </source>
</evidence>
<dbReference type="Pfam" id="PF00440">
    <property type="entry name" value="TetR_N"/>
    <property type="match status" value="1"/>
</dbReference>
<dbReference type="PANTHER" id="PTHR30055:SF234">
    <property type="entry name" value="HTH-TYPE TRANSCRIPTIONAL REGULATOR BETI"/>
    <property type="match status" value="1"/>
</dbReference>
<feature type="domain" description="HTH tetR-type" evidence="5">
    <location>
        <begin position="10"/>
        <end position="70"/>
    </location>
</feature>
<dbReference type="GO" id="GO:0000976">
    <property type="term" value="F:transcription cis-regulatory region binding"/>
    <property type="evidence" value="ECO:0007669"/>
    <property type="project" value="TreeGrafter"/>
</dbReference>
<evidence type="ECO:0000256" key="3">
    <source>
        <dbReference type="ARBA" id="ARBA00023163"/>
    </source>
</evidence>